<sequence>MAHDMGSSRYYMRLLLHIKTGVTSFSDLKTVDGKEYPTYQEACSAAGLLKDDKEWSTCLEEDSSYLFCAILVNNQVSKPQKLYLTFKAGLSEDYAYLLKTKGVKGRITNVRSESYARALLGETLSQMSSTVTLAS</sequence>
<proteinExistence type="predicted"/>
<protein>
    <submittedName>
        <fullName evidence="1">Uncharacterized protein</fullName>
    </submittedName>
</protein>
<name>A0A8X7N430_9BASI</name>
<comment type="caution">
    <text evidence="1">The sequence shown here is derived from an EMBL/GenBank/DDBJ whole genome shotgun (WGS) entry which is preliminary data.</text>
</comment>
<dbReference type="Proteomes" id="UP000078113">
    <property type="component" value="Unassembled WGS sequence"/>
</dbReference>
<reference evidence="1" key="2">
    <citation type="journal article" date="2019" name="IMA Fungus">
        <title>Genome sequencing and comparison of five Tilletia species to identify candidate genes for the detection of regulated species infecting wheat.</title>
        <authorList>
            <person name="Nguyen H.D.T."/>
            <person name="Sultana T."/>
            <person name="Kesanakurti P."/>
            <person name="Hambleton S."/>
        </authorList>
    </citation>
    <scope>NUCLEOTIDE SEQUENCE</scope>
    <source>
        <strain evidence="1">DAOMC 236422</strain>
    </source>
</reference>
<reference evidence="1" key="1">
    <citation type="submission" date="2016-04" db="EMBL/GenBank/DDBJ databases">
        <authorList>
            <person name="Nguyen H.D."/>
            <person name="Samba Siva P."/>
            <person name="Cullis J."/>
            <person name="Levesque C.A."/>
            <person name="Hambleton S."/>
        </authorList>
    </citation>
    <scope>NUCLEOTIDE SEQUENCE</scope>
    <source>
        <strain evidence="1">DAOMC 236422</strain>
    </source>
</reference>
<gene>
    <name evidence="1" type="ORF">A4X09_0g5645</name>
</gene>
<accession>A0A8X7N430</accession>
<evidence type="ECO:0000313" key="1">
    <source>
        <dbReference type="EMBL" id="KAE8266701.1"/>
    </source>
</evidence>
<dbReference type="AlphaFoldDB" id="A0A8X7N430"/>
<dbReference type="EMBL" id="LWDG02000304">
    <property type="protein sequence ID" value="KAE8266701.1"/>
    <property type="molecule type" value="Genomic_DNA"/>
</dbReference>
<organism evidence="1 2">
    <name type="scientific">Tilletia walkeri</name>
    <dbReference type="NCBI Taxonomy" id="117179"/>
    <lineage>
        <taxon>Eukaryota</taxon>
        <taxon>Fungi</taxon>
        <taxon>Dikarya</taxon>
        <taxon>Basidiomycota</taxon>
        <taxon>Ustilaginomycotina</taxon>
        <taxon>Exobasidiomycetes</taxon>
        <taxon>Tilletiales</taxon>
        <taxon>Tilletiaceae</taxon>
        <taxon>Tilletia</taxon>
    </lineage>
</organism>
<evidence type="ECO:0000313" key="2">
    <source>
        <dbReference type="Proteomes" id="UP000078113"/>
    </source>
</evidence>
<keyword evidence="2" id="KW-1185">Reference proteome</keyword>